<accession>A0ABZ0GN53</accession>
<dbReference type="InterPro" id="IPR026026">
    <property type="entry name" value="HIT_Hint"/>
</dbReference>
<dbReference type="RefSeq" id="WP_348396152.1">
    <property type="nucleotide sequence ID" value="NZ_CP136600.1"/>
</dbReference>
<evidence type="ECO:0000313" key="3">
    <source>
        <dbReference type="EMBL" id="WOH37362.1"/>
    </source>
</evidence>
<dbReference type="EC" id="2.1.1.-" evidence="3"/>
<dbReference type="InterPro" id="IPR036265">
    <property type="entry name" value="HIT-like_sf"/>
</dbReference>
<dbReference type="SUPFAM" id="SSF54197">
    <property type="entry name" value="HIT-like"/>
    <property type="match status" value="1"/>
</dbReference>
<dbReference type="Pfam" id="PF01230">
    <property type="entry name" value="HIT"/>
    <property type="match status" value="1"/>
</dbReference>
<name>A0ABZ0GN53_9GAMM</name>
<proteinExistence type="predicted"/>
<protein>
    <submittedName>
        <fullName evidence="3">HIT family protein</fullName>
        <ecNumber evidence="3">2.1.1.-</ecNumber>
    </submittedName>
</protein>
<evidence type="ECO:0000256" key="1">
    <source>
        <dbReference type="PROSITE-ProRule" id="PRU00464"/>
    </source>
</evidence>
<dbReference type="InterPro" id="IPR011146">
    <property type="entry name" value="HIT-like"/>
</dbReference>
<comment type="caution">
    <text evidence="1">Lacks conserved residue(s) required for the propagation of feature annotation.</text>
</comment>
<reference evidence="3 4" key="1">
    <citation type="submission" date="2023-09" db="EMBL/GenBank/DDBJ databases">
        <authorList>
            <person name="Qi X."/>
        </authorList>
    </citation>
    <scope>NUCLEOTIDE SEQUENCE [LARGE SCALE GENOMIC DNA]</scope>
    <source>
        <strain evidence="3 4">S1-1</strain>
    </source>
</reference>
<gene>
    <name evidence="3" type="ORF">RI844_18695</name>
</gene>
<keyword evidence="4" id="KW-1185">Reference proteome</keyword>
<evidence type="ECO:0000313" key="4">
    <source>
        <dbReference type="Proteomes" id="UP001301442"/>
    </source>
</evidence>
<dbReference type="Proteomes" id="UP001301442">
    <property type="component" value="Chromosome"/>
</dbReference>
<organism evidence="3 4">
    <name type="scientific">Thalassotalea fonticola</name>
    <dbReference type="NCBI Taxonomy" id="3065649"/>
    <lineage>
        <taxon>Bacteria</taxon>
        <taxon>Pseudomonadati</taxon>
        <taxon>Pseudomonadota</taxon>
        <taxon>Gammaproteobacteria</taxon>
        <taxon>Alteromonadales</taxon>
        <taxon>Colwelliaceae</taxon>
        <taxon>Thalassotalea</taxon>
    </lineage>
</organism>
<dbReference type="PROSITE" id="PS51084">
    <property type="entry name" value="HIT_2"/>
    <property type="match status" value="1"/>
</dbReference>
<dbReference type="PIRSF" id="PIRSF000714">
    <property type="entry name" value="HIT"/>
    <property type="match status" value="1"/>
</dbReference>
<sequence>MSNEFVLHSDLQRDGIEIANLPLCTLLLCNDSNYPWFIMVPRRSDVKDIYQLEWQDQLQFLNESSAVSEILMQCFNGDKMNVAALGNMTPQLHIHHIVRFKNDPSWPKPIWGQLPLKPYEKNELEQLQRKLVPMLKEVIGS</sequence>
<keyword evidence="3" id="KW-0808">Transferase</keyword>
<dbReference type="EMBL" id="CP136600">
    <property type="protein sequence ID" value="WOH37362.1"/>
    <property type="molecule type" value="Genomic_DNA"/>
</dbReference>
<keyword evidence="3" id="KW-0489">Methyltransferase</keyword>
<dbReference type="GO" id="GO:0008168">
    <property type="term" value="F:methyltransferase activity"/>
    <property type="evidence" value="ECO:0007669"/>
    <property type="project" value="UniProtKB-KW"/>
</dbReference>
<dbReference type="GO" id="GO:0032259">
    <property type="term" value="P:methylation"/>
    <property type="evidence" value="ECO:0007669"/>
    <property type="project" value="UniProtKB-KW"/>
</dbReference>
<dbReference type="Gene3D" id="3.30.428.10">
    <property type="entry name" value="HIT-like"/>
    <property type="match status" value="1"/>
</dbReference>
<evidence type="ECO:0000259" key="2">
    <source>
        <dbReference type="PROSITE" id="PS51084"/>
    </source>
</evidence>
<feature type="domain" description="HIT" evidence="2">
    <location>
        <begin position="38"/>
        <end position="106"/>
    </location>
</feature>